<gene>
    <name evidence="1" type="ORF">EJ08DRAFT_268365</name>
</gene>
<sequence>MWRLDIRIAHTGNPSAARRSSACISNCRIRVFLSQKSSPRAESWSLCILLVVPIWGYGDTKRNLMRLGRCK</sequence>
<protein>
    <submittedName>
        <fullName evidence="1">Uncharacterized protein</fullName>
    </submittedName>
</protein>
<proteinExistence type="predicted"/>
<dbReference type="EMBL" id="MU007044">
    <property type="protein sequence ID" value="KAF2429795.1"/>
    <property type="molecule type" value="Genomic_DNA"/>
</dbReference>
<accession>A0A9P4NQH6</accession>
<dbReference type="Proteomes" id="UP000800235">
    <property type="component" value="Unassembled WGS sequence"/>
</dbReference>
<comment type="caution">
    <text evidence="1">The sequence shown here is derived from an EMBL/GenBank/DDBJ whole genome shotgun (WGS) entry which is preliminary data.</text>
</comment>
<keyword evidence="2" id="KW-1185">Reference proteome</keyword>
<organism evidence="1 2">
    <name type="scientific">Tothia fuscella</name>
    <dbReference type="NCBI Taxonomy" id="1048955"/>
    <lineage>
        <taxon>Eukaryota</taxon>
        <taxon>Fungi</taxon>
        <taxon>Dikarya</taxon>
        <taxon>Ascomycota</taxon>
        <taxon>Pezizomycotina</taxon>
        <taxon>Dothideomycetes</taxon>
        <taxon>Pleosporomycetidae</taxon>
        <taxon>Venturiales</taxon>
        <taxon>Cylindrosympodiaceae</taxon>
        <taxon>Tothia</taxon>
    </lineage>
</organism>
<evidence type="ECO:0000313" key="2">
    <source>
        <dbReference type="Proteomes" id="UP000800235"/>
    </source>
</evidence>
<dbReference type="AlphaFoldDB" id="A0A9P4NQH6"/>
<evidence type="ECO:0000313" key="1">
    <source>
        <dbReference type="EMBL" id="KAF2429795.1"/>
    </source>
</evidence>
<reference evidence="1" key="1">
    <citation type="journal article" date="2020" name="Stud. Mycol.">
        <title>101 Dothideomycetes genomes: a test case for predicting lifestyles and emergence of pathogens.</title>
        <authorList>
            <person name="Haridas S."/>
            <person name="Albert R."/>
            <person name="Binder M."/>
            <person name="Bloem J."/>
            <person name="Labutti K."/>
            <person name="Salamov A."/>
            <person name="Andreopoulos B."/>
            <person name="Baker S."/>
            <person name="Barry K."/>
            <person name="Bills G."/>
            <person name="Bluhm B."/>
            <person name="Cannon C."/>
            <person name="Castanera R."/>
            <person name="Culley D."/>
            <person name="Daum C."/>
            <person name="Ezra D."/>
            <person name="Gonzalez J."/>
            <person name="Henrissat B."/>
            <person name="Kuo A."/>
            <person name="Liang C."/>
            <person name="Lipzen A."/>
            <person name="Lutzoni F."/>
            <person name="Magnuson J."/>
            <person name="Mondo S."/>
            <person name="Nolan M."/>
            <person name="Ohm R."/>
            <person name="Pangilinan J."/>
            <person name="Park H.-J."/>
            <person name="Ramirez L."/>
            <person name="Alfaro M."/>
            <person name="Sun H."/>
            <person name="Tritt A."/>
            <person name="Yoshinaga Y."/>
            <person name="Zwiers L.-H."/>
            <person name="Turgeon B."/>
            <person name="Goodwin S."/>
            <person name="Spatafora J."/>
            <person name="Crous P."/>
            <person name="Grigoriev I."/>
        </authorList>
    </citation>
    <scope>NUCLEOTIDE SEQUENCE</scope>
    <source>
        <strain evidence="1">CBS 130266</strain>
    </source>
</reference>
<name>A0A9P4NQH6_9PEZI</name>